<dbReference type="GO" id="GO:0016020">
    <property type="term" value="C:membrane"/>
    <property type="evidence" value="ECO:0007669"/>
    <property type="project" value="UniProtKB-SubCell"/>
</dbReference>
<keyword evidence="8" id="KW-0732">Signal</keyword>
<proteinExistence type="predicted"/>
<dbReference type="PROSITE" id="PS50939">
    <property type="entry name" value="CYTOCHROME_B561"/>
    <property type="match status" value="1"/>
</dbReference>
<feature type="signal peptide" evidence="8">
    <location>
        <begin position="1"/>
        <end position="24"/>
    </location>
</feature>
<dbReference type="InterPro" id="IPR006593">
    <property type="entry name" value="Cyt_b561/ferric_Rdtase_TM"/>
</dbReference>
<evidence type="ECO:0000256" key="8">
    <source>
        <dbReference type="SAM" id="SignalP"/>
    </source>
</evidence>
<evidence type="ECO:0000256" key="2">
    <source>
        <dbReference type="ARBA" id="ARBA00022448"/>
    </source>
</evidence>
<evidence type="ECO:0000256" key="6">
    <source>
        <dbReference type="ARBA" id="ARBA00023136"/>
    </source>
</evidence>
<evidence type="ECO:0000256" key="5">
    <source>
        <dbReference type="ARBA" id="ARBA00022989"/>
    </source>
</evidence>
<keyword evidence="4" id="KW-0249">Electron transport</keyword>
<evidence type="ECO:0000256" key="3">
    <source>
        <dbReference type="ARBA" id="ARBA00022692"/>
    </source>
</evidence>
<protein>
    <recommendedName>
        <fullName evidence="9">Cytochrome b561 domain-containing protein</fullName>
    </recommendedName>
</protein>
<dbReference type="Gene3D" id="1.20.120.1770">
    <property type="match status" value="1"/>
</dbReference>
<feature type="transmembrane region" description="Helical" evidence="7">
    <location>
        <begin position="84"/>
        <end position="105"/>
    </location>
</feature>
<dbReference type="EMBL" id="HBGK01008742">
    <property type="protein sequence ID" value="CAD9275633.1"/>
    <property type="molecule type" value="Transcribed_RNA"/>
</dbReference>
<evidence type="ECO:0000256" key="4">
    <source>
        <dbReference type="ARBA" id="ARBA00022982"/>
    </source>
</evidence>
<feature type="transmembrane region" description="Helical" evidence="7">
    <location>
        <begin position="34"/>
        <end position="57"/>
    </location>
</feature>
<evidence type="ECO:0000259" key="9">
    <source>
        <dbReference type="PROSITE" id="PS50939"/>
    </source>
</evidence>
<feature type="transmembrane region" description="Helical" evidence="7">
    <location>
        <begin position="186"/>
        <end position="204"/>
    </location>
</feature>
<feature type="domain" description="Cytochrome b561" evidence="9">
    <location>
        <begin position="1"/>
        <end position="244"/>
    </location>
</feature>
<gene>
    <name evidence="10" type="ORF">GOCE00092_LOCUS4541</name>
</gene>
<comment type="subcellular location">
    <subcellularLocation>
        <location evidence="1">Membrane</location>
    </subcellularLocation>
</comment>
<organism evidence="10">
    <name type="scientific">Grammatophora oceanica</name>
    <dbReference type="NCBI Taxonomy" id="210454"/>
    <lineage>
        <taxon>Eukaryota</taxon>
        <taxon>Sar</taxon>
        <taxon>Stramenopiles</taxon>
        <taxon>Ochrophyta</taxon>
        <taxon>Bacillariophyta</taxon>
        <taxon>Fragilariophyceae</taxon>
        <taxon>Fragilariophycidae</taxon>
        <taxon>Rhabdonematales</taxon>
        <taxon>Grammatophoraceae</taxon>
        <taxon>Grammatophora</taxon>
    </lineage>
</organism>
<dbReference type="AlphaFoldDB" id="A0A7S1UQR0"/>
<keyword evidence="6 7" id="KW-0472">Membrane</keyword>
<evidence type="ECO:0000313" key="10">
    <source>
        <dbReference type="EMBL" id="CAD9275633.1"/>
    </source>
</evidence>
<evidence type="ECO:0000256" key="7">
    <source>
        <dbReference type="SAM" id="Phobius"/>
    </source>
</evidence>
<keyword evidence="3 7" id="KW-0812">Transmembrane</keyword>
<feature type="transmembrane region" description="Helical" evidence="7">
    <location>
        <begin position="125"/>
        <end position="146"/>
    </location>
</feature>
<keyword evidence="5 7" id="KW-1133">Transmembrane helix</keyword>
<feature type="transmembrane region" description="Helical" evidence="7">
    <location>
        <begin position="224"/>
        <end position="245"/>
    </location>
</feature>
<evidence type="ECO:0000256" key="1">
    <source>
        <dbReference type="ARBA" id="ARBA00004370"/>
    </source>
</evidence>
<feature type="chain" id="PRO_5031329814" description="Cytochrome b561 domain-containing protein" evidence="8">
    <location>
        <begin position="25"/>
        <end position="255"/>
    </location>
</feature>
<reference evidence="10" key="1">
    <citation type="submission" date="2021-01" db="EMBL/GenBank/DDBJ databases">
        <authorList>
            <person name="Corre E."/>
            <person name="Pelletier E."/>
            <person name="Niang G."/>
            <person name="Scheremetjew M."/>
            <person name="Finn R."/>
            <person name="Kale V."/>
            <person name="Holt S."/>
            <person name="Cochrane G."/>
            <person name="Meng A."/>
            <person name="Brown T."/>
            <person name="Cohen L."/>
        </authorList>
    </citation>
    <scope>NUCLEOTIDE SEQUENCE</scope>
    <source>
        <strain evidence="10">CCMP 410</strain>
    </source>
</reference>
<accession>A0A7S1UQR0</accession>
<name>A0A7S1UQR0_9STRA</name>
<keyword evidence="2" id="KW-0813">Transport</keyword>
<sequence>MKPNSIPASTLIVVSLLLPPVVHAHEGESTSWWIAHGVFMLIAWSLLFPFGTLLAVYRRYVGSSGGLAFTKYGSFFEPHWRVQLVGFLFMMGAFIMGAVGSRKAYGTGNPFEPVLWDYRATPWNRHVPLGVVSMILVVIQMVLGYWHHMVKLNHEKMNDLTAAQDAEYQGSRHTITQWVRPVVPSWFHMILGVLLLVMGYITQIQGLQLLGFIINQGASGNPGAGVIVGYTVVALSIAVFLVSYGRAKASLLQGK</sequence>